<evidence type="ECO:0000313" key="9">
    <source>
        <dbReference type="EMBL" id="CCB44890.1"/>
    </source>
</evidence>
<dbReference type="GO" id="GO:0009873">
    <property type="term" value="P:ethylene-activated signaling pathway"/>
    <property type="evidence" value="ECO:0007669"/>
    <property type="project" value="InterPro"/>
</dbReference>
<evidence type="ECO:0000313" key="10">
    <source>
        <dbReference type="Proteomes" id="UP000009183"/>
    </source>
</evidence>
<dbReference type="eggNOG" id="ENOG502QV3S">
    <property type="taxonomic scope" value="Eukaryota"/>
</dbReference>
<reference evidence="10" key="1">
    <citation type="journal article" date="2007" name="Nature">
        <title>The grapevine genome sequence suggests ancestral hexaploidization in major angiosperm phyla.</title>
        <authorList>
            <consortium name="The French-Italian Public Consortium for Grapevine Genome Characterization."/>
            <person name="Jaillon O."/>
            <person name="Aury J.-M."/>
            <person name="Noel B."/>
            <person name="Policriti A."/>
            <person name="Clepet C."/>
            <person name="Casagrande A."/>
            <person name="Choisne N."/>
            <person name="Aubourg S."/>
            <person name="Vitulo N."/>
            <person name="Jubin C."/>
            <person name="Vezzi A."/>
            <person name="Legeai F."/>
            <person name="Hugueney P."/>
            <person name="Dasilva C."/>
            <person name="Horner D."/>
            <person name="Mica E."/>
            <person name="Jublot D."/>
            <person name="Poulain J."/>
            <person name="Bruyere C."/>
            <person name="Billault A."/>
            <person name="Segurens B."/>
            <person name="Gouyvenoux M."/>
            <person name="Ugarte E."/>
            <person name="Cattonaro F."/>
            <person name="Anthouard V."/>
            <person name="Vico V."/>
            <person name="Del Fabbro C."/>
            <person name="Alaux M."/>
            <person name="Di Gaspero G."/>
            <person name="Dumas V."/>
            <person name="Felice N."/>
            <person name="Paillard S."/>
            <person name="Juman I."/>
            <person name="Moroldo M."/>
            <person name="Scalabrin S."/>
            <person name="Canaguier A."/>
            <person name="Le Clainche I."/>
            <person name="Malacrida G."/>
            <person name="Durand E."/>
            <person name="Pesole G."/>
            <person name="Laucou V."/>
            <person name="Chatelet P."/>
            <person name="Merdinoglu D."/>
            <person name="Delledonne M."/>
            <person name="Pezzotti M."/>
            <person name="Lecharny A."/>
            <person name="Scarpelli C."/>
            <person name="Artiguenave F."/>
            <person name="Pe M.E."/>
            <person name="Valle G."/>
            <person name="Morgante M."/>
            <person name="Caboche M."/>
            <person name="Adam-Blondon A.-F."/>
            <person name="Weissenbach J."/>
            <person name="Quetier F."/>
            <person name="Wincker P."/>
        </authorList>
    </citation>
    <scope>NUCLEOTIDE SEQUENCE [LARGE SCALE GENOMIC DNA]</scope>
    <source>
        <strain evidence="10">cv. Pinot noir / PN40024</strain>
    </source>
</reference>
<keyword evidence="10" id="KW-1185">Reference proteome</keyword>
<dbReference type="PaxDb" id="29760-VIT_18s0072g00260.t01"/>
<evidence type="ECO:0000256" key="7">
    <source>
        <dbReference type="SAM" id="MobiDB-lite"/>
    </source>
</evidence>
<dbReference type="InterPro" id="IPR016177">
    <property type="entry name" value="DNA-bd_dom_sf"/>
</dbReference>
<evidence type="ECO:0000256" key="6">
    <source>
        <dbReference type="ARBA" id="ARBA00024343"/>
    </source>
</evidence>
<dbReference type="EMBL" id="FN594968">
    <property type="protein sequence ID" value="CCB44890.1"/>
    <property type="molecule type" value="Genomic_DNA"/>
</dbReference>
<dbReference type="InterPro" id="IPR036955">
    <property type="entry name" value="AP2/ERF_dom_sf"/>
</dbReference>
<comment type="subcellular location">
    <subcellularLocation>
        <location evidence="1">Nucleus</location>
    </subcellularLocation>
</comment>
<feature type="compositionally biased region" description="Polar residues" evidence="7">
    <location>
        <begin position="462"/>
        <end position="473"/>
    </location>
</feature>
<proteinExistence type="inferred from homology"/>
<dbReference type="CDD" id="cd00018">
    <property type="entry name" value="AP2"/>
    <property type="match status" value="1"/>
</dbReference>
<evidence type="ECO:0000259" key="8">
    <source>
        <dbReference type="PROSITE" id="PS51032"/>
    </source>
</evidence>
<name>F6GY54_VITVI</name>
<dbReference type="Pfam" id="PF00847">
    <property type="entry name" value="AP2"/>
    <property type="match status" value="1"/>
</dbReference>
<dbReference type="InterPro" id="IPR001471">
    <property type="entry name" value="AP2/ERF_dom"/>
</dbReference>
<comment type="similarity">
    <text evidence="6">Belongs to the AP2/ERF transcription factor family. ERF subfamily.</text>
</comment>
<feature type="region of interest" description="Disordered" evidence="7">
    <location>
        <begin position="410"/>
        <end position="473"/>
    </location>
</feature>
<feature type="compositionally biased region" description="Low complexity" evidence="7">
    <location>
        <begin position="410"/>
        <end position="430"/>
    </location>
</feature>
<dbReference type="PANTHER" id="PTHR31190:SF421">
    <property type="entry name" value="ETHYLENE-RESPONSIVE TRANSCRIPTION FACTOR ERF110"/>
    <property type="match status" value="1"/>
</dbReference>
<dbReference type="PROSITE" id="PS51032">
    <property type="entry name" value="AP2_ERF"/>
    <property type="match status" value="1"/>
</dbReference>
<protein>
    <recommendedName>
        <fullName evidence="8">AP2/ERF domain-containing protein</fullName>
    </recommendedName>
</protein>
<keyword evidence="5" id="KW-0539">Nucleus</keyword>
<dbReference type="GO" id="GO:0003677">
    <property type="term" value="F:DNA binding"/>
    <property type="evidence" value="ECO:0007669"/>
    <property type="project" value="UniProtKB-KW"/>
</dbReference>
<keyword evidence="3" id="KW-0238">DNA-binding</keyword>
<evidence type="ECO:0000256" key="5">
    <source>
        <dbReference type="ARBA" id="ARBA00023242"/>
    </source>
</evidence>
<evidence type="ECO:0000256" key="3">
    <source>
        <dbReference type="ARBA" id="ARBA00023125"/>
    </source>
</evidence>
<keyword evidence="4" id="KW-0804">Transcription</keyword>
<dbReference type="GO" id="GO:0003700">
    <property type="term" value="F:DNA-binding transcription factor activity"/>
    <property type="evidence" value="ECO:0007669"/>
    <property type="project" value="InterPro"/>
</dbReference>
<dbReference type="SUPFAM" id="SSF54171">
    <property type="entry name" value="DNA-binding domain"/>
    <property type="match status" value="1"/>
</dbReference>
<dbReference type="SMART" id="SM00380">
    <property type="entry name" value="AP2"/>
    <property type="match status" value="1"/>
</dbReference>
<dbReference type="PANTHER" id="PTHR31190">
    <property type="entry name" value="DNA-BINDING DOMAIN"/>
    <property type="match status" value="1"/>
</dbReference>
<dbReference type="HOGENOM" id="CLU_042594_2_5_1"/>
<dbReference type="InParanoid" id="F6GY54"/>
<dbReference type="AlphaFoldDB" id="F6GY54"/>
<evidence type="ECO:0000256" key="1">
    <source>
        <dbReference type="ARBA" id="ARBA00004123"/>
    </source>
</evidence>
<dbReference type="ExpressionAtlas" id="F6GY54">
    <property type="expression patterns" value="baseline and differential"/>
</dbReference>
<evidence type="ECO:0000256" key="4">
    <source>
        <dbReference type="ARBA" id="ARBA00023163"/>
    </source>
</evidence>
<feature type="domain" description="AP2/ERF" evidence="8">
    <location>
        <begin position="253"/>
        <end position="310"/>
    </location>
</feature>
<dbReference type="Gene3D" id="3.30.730.10">
    <property type="entry name" value="AP2/ERF domain"/>
    <property type="match status" value="1"/>
</dbReference>
<feature type="compositionally biased region" description="Low complexity" evidence="7">
    <location>
        <begin position="211"/>
        <end position="242"/>
    </location>
</feature>
<dbReference type="PRINTS" id="PR00367">
    <property type="entry name" value="ETHRSPELEMNT"/>
</dbReference>
<keyword evidence="2" id="KW-0805">Transcription regulation</keyword>
<dbReference type="GO" id="GO:0005634">
    <property type="term" value="C:nucleus"/>
    <property type="evidence" value="ECO:0007669"/>
    <property type="project" value="UniProtKB-SubCell"/>
</dbReference>
<accession>F6GY54</accession>
<dbReference type="FunCoup" id="F6GY54">
    <property type="interactions" value="13"/>
</dbReference>
<sequence length="473" mass="50673">MSRKGVTPQYPFESSIGLYSRWFTELSEGLAFRIESEYLYLDQRCSTGCVVYMCKLKVANPRDSGEYVRFRAAGGGNEEVVPPPPQQSEEPVPVVSETMYSGYSRASEMSAMVSALTHVVSGQRAGDYGYASGFVGAAGGVTSSFGSGGSGIYTSSSPLSAYSSSSGSGSASGSASWVGQKRGRELEAATQYSETVPRVYRGFGDFRVSHSESSSGATGTEETTNMLPPTTAIPATPSTEPASNQESGERRRRYRGVRQRPWGKWAAEIRDPHKAARVWLGTFDTAEAAARAYDEAALRFRGNRAKLNFPENVRLMPPLQVSPATQLSISGPPATQLPVSSSPPPFFQGQALQNPDIVRDYWEYSQLLQSSGDFHGQQPTSLLEQMFYSQSLASLQSSASLSSPSISFSSSSSSSSTSSLSSRFSSSSTPYPLLFPEQQMGYPQPPGNQGQGSSSDFPAPSWTGSGHYPSSSS</sequence>
<dbReference type="FunFam" id="3.30.730.10:FF:000001">
    <property type="entry name" value="Ethylene-responsive transcription factor 2"/>
    <property type="match status" value="1"/>
</dbReference>
<dbReference type="Proteomes" id="UP000009183">
    <property type="component" value="Chromosome 18"/>
</dbReference>
<gene>
    <name evidence="9" type="ordered locus">VIT_18s0072g00260</name>
</gene>
<evidence type="ECO:0000256" key="2">
    <source>
        <dbReference type="ARBA" id="ARBA00023015"/>
    </source>
</evidence>
<feature type="region of interest" description="Disordered" evidence="7">
    <location>
        <begin position="210"/>
        <end position="257"/>
    </location>
</feature>
<dbReference type="InterPro" id="IPR044808">
    <property type="entry name" value="ERF_plant"/>
</dbReference>
<dbReference type="OrthoDB" id="1930739at2759"/>
<organism evidence="9 10">
    <name type="scientific">Vitis vinifera</name>
    <name type="common">Grape</name>
    <dbReference type="NCBI Taxonomy" id="29760"/>
    <lineage>
        <taxon>Eukaryota</taxon>
        <taxon>Viridiplantae</taxon>
        <taxon>Streptophyta</taxon>
        <taxon>Embryophyta</taxon>
        <taxon>Tracheophyta</taxon>
        <taxon>Spermatophyta</taxon>
        <taxon>Magnoliopsida</taxon>
        <taxon>eudicotyledons</taxon>
        <taxon>Gunneridae</taxon>
        <taxon>Pentapetalae</taxon>
        <taxon>rosids</taxon>
        <taxon>Vitales</taxon>
        <taxon>Vitaceae</taxon>
        <taxon>Viteae</taxon>
        <taxon>Vitis</taxon>
    </lineage>
</organism>
<dbReference type="STRING" id="29760.F6GY54"/>
<feature type="region of interest" description="Disordered" evidence="7">
    <location>
        <begin position="330"/>
        <end position="349"/>
    </location>
</feature>